<evidence type="ECO:0000256" key="2">
    <source>
        <dbReference type="ARBA" id="ARBA00023008"/>
    </source>
</evidence>
<dbReference type="PANTHER" id="PTHR12151:SF25">
    <property type="entry name" value="LINALOOL DEHYDRATASE_ISOMERASE DOMAIN-CONTAINING PROTEIN"/>
    <property type="match status" value="1"/>
</dbReference>
<feature type="domain" description="Thioredoxin" evidence="5">
    <location>
        <begin position="55"/>
        <end position="220"/>
    </location>
</feature>
<dbReference type="PROSITE" id="PS51257">
    <property type="entry name" value="PROKAR_LIPOPROTEIN"/>
    <property type="match status" value="1"/>
</dbReference>
<dbReference type="Gene3D" id="3.40.30.10">
    <property type="entry name" value="Glutaredoxin"/>
    <property type="match status" value="1"/>
</dbReference>
<accession>A0A327RIJ8</accession>
<organism evidence="6 7">
    <name type="scientific">Olleya aquimaris</name>
    <dbReference type="NCBI Taxonomy" id="639310"/>
    <lineage>
        <taxon>Bacteria</taxon>
        <taxon>Pseudomonadati</taxon>
        <taxon>Bacteroidota</taxon>
        <taxon>Flavobacteriia</taxon>
        <taxon>Flavobacteriales</taxon>
        <taxon>Flavobacteriaceae</taxon>
    </lineage>
</organism>
<dbReference type="PANTHER" id="PTHR12151">
    <property type="entry name" value="ELECTRON TRANSPORT PROTIN SCO1/SENC FAMILY MEMBER"/>
    <property type="match status" value="1"/>
</dbReference>
<proteinExistence type="inferred from homology"/>
<comment type="similarity">
    <text evidence="1">Belongs to the SCO1/2 family.</text>
</comment>
<keyword evidence="3" id="KW-0479">Metal-binding</keyword>
<reference evidence="6 7" key="1">
    <citation type="submission" date="2018-06" db="EMBL/GenBank/DDBJ databases">
        <title>Genomic Encyclopedia of Archaeal and Bacterial Type Strains, Phase II (KMG-II): from individual species to whole genera.</title>
        <authorList>
            <person name="Goeker M."/>
        </authorList>
    </citation>
    <scope>NUCLEOTIDE SEQUENCE [LARGE SCALE GENOMIC DNA]</scope>
    <source>
        <strain evidence="6 7">DSM 24464</strain>
    </source>
</reference>
<dbReference type="CDD" id="cd02968">
    <property type="entry name" value="SCO"/>
    <property type="match status" value="1"/>
</dbReference>
<name>A0A327RIJ8_9FLAO</name>
<keyword evidence="7" id="KW-1185">Reference proteome</keyword>
<dbReference type="InterPro" id="IPR003782">
    <property type="entry name" value="SCO1/SenC"/>
</dbReference>
<feature type="binding site" evidence="3">
    <location>
        <position position="183"/>
    </location>
    <ligand>
        <name>Cu cation</name>
        <dbReference type="ChEBI" id="CHEBI:23378"/>
    </ligand>
</feature>
<gene>
    <name evidence="6" type="ORF">LY08_00662</name>
</gene>
<evidence type="ECO:0000256" key="4">
    <source>
        <dbReference type="PIRSR" id="PIRSR603782-2"/>
    </source>
</evidence>
<feature type="binding site" evidence="3">
    <location>
        <position position="93"/>
    </location>
    <ligand>
        <name>Cu cation</name>
        <dbReference type="ChEBI" id="CHEBI:23378"/>
    </ligand>
</feature>
<dbReference type="SUPFAM" id="SSF52833">
    <property type="entry name" value="Thioredoxin-like"/>
    <property type="match status" value="1"/>
</dbReference>
<evidence type="ECO:0000256" key="1">
    <source>
        <dbReference type="ARBA" id="ARBA00010996"/>
    </source>
</evidence>
<comment type="caution">
    <text evidence="6">The sequence shown here is derived from an EMBL/GenBank/DDBJ whole genome shotgun (WGS) entry which is preliminary data.</text>
</comment>
<dbReference type="Proteomes" id="UP000248703">
    <property type="component" value="Unassembled WGS sequence"/>
</dbReference>
<dbReference type="Pfam" id="PF02630">
    <property type="entry name" value="SCO1-SenC"/>
    <property type="match status" value="1"/>
</dbReference>
<evidence type="ECO:0000259" key="5">
    <source>
        <dbReference type="PROSITE" id="PS51352"/>
    </source>
</evidence>
<dbReference type="PROSITE" id="PS51352">
    <property type="entry name" value="THIOREDOXIN_2"/>
    <property type="match status" value="1"/>
</dbReference>
<feature type="binding site" evidence="3">
    <location>
        <position position="97"/>
    </location>
    <ligand>
        <name>Cu cation</name>
        <dbReference type="ChEBI" id="CHEBI:23378"/>
    </ligand>
</feature>
<dbReference type="AlphaFoldDB" id="A0A327RIJ8"/>
<keyword evidence="2 3" id="KW-0186">Copper</keyword>
<keyword evidence="4" id="KW-1015">Disulfide bond</keyword>
<evidence type="ECO:0000313" key="6">
    <source>
        <dbReference type="EMBL" id="RAJ16886.1"/>
    </source>
</evidence>
<dbReference type="RefSeq" id="WP_245907542.1">
    <property type="nucleotide sequence ID" value="NZ_QLLO01000002.1"/>
</dbReference>
<dbReference type="GO" id="GO:0046872">
    <property type="term" value="F:metal ion binding"/>
    <property type="evidence" value="ECO:0007669"/>
    <property type="project" value="UniProtKB-KW"/>
</dbReference>
<dbReference type="EMBL" id="QLLO01000002">
    <property type="protein sequence ID" value="RAJ16886.1"/>
    <property type="molecule type" value="Genomic_DNA"/>
</dbReference>
<evidence type="ECO:0000256" key="3">
    <source>
        <dbReference type="PIRSR" id="PIRSR603782-1"/>
    </source>
</evidence>
<dbReference type="InterPro" id="IPR013766">
    <property type="entry name" value="Thioredoxin_domain"/>
</dbReference>
<dbReference type="InterPro" id="IPR036249">
    <property type="entry name" value="Thioredoxin-like_sf"/>
</dbReference>
<feature type="disulfide bond" description="Redox-active" evidence="4">
    <location>
        <begin position="93"/>
        <end position="97"/>
    </location>
</feature>
<evidence type="ECO:0000313" key="7">
    <source>
        <dbReference type="Proteomes" id="UP000248703"/>
    </source>
</evidence>
<sequence>MKYLGVLVLLVLVSCKKEVKKENITVVENSRVDYLPYYNDDSFTPHWLTPNTEEEKQFHKIPDFALTNQLGEVVTQQTFKDKIYITDFFFTTCPGICPKMTGNMAKIQEEFKNDKDILLLSHSVMPSTDSVSVLKAYANNNNVIDNKWHLVTGNRNEIYNLGRDHYFVESDLGEVKSIDDFLHTENFLLIDKNKHIRGIYNGLNRASIAQLIVDIYALKKEE</sequence>
<protein>
    <submittedName>
        <fullName evidence="6">Protein SCO1/2</fullName>
    </submittedName>
</protein>